<evidence type="ECO:0000256" key="2">
    <source>
        <dbReference type="ARBA" id="ARBA00022729"/>
    </source>
</evidence>
<dbReference type="InterPro" id="IPR038404">
    <property type="entry name" value="TRAP_DctP_sf"/>
</dbReference>
<dbReference type="PIRSF" id="PIRSF039026">
    <property type="entry name" value="SiaP"/>
    <property type="match status" value="1"/>
</dbReference>
<dbReference type="Gene3D" id="3.40.190.170">
    <property type="entry name" value="Bacterial extracellular solute-binding protein, family 7"/>
    <property type="match status" value="1"/>
</dbReference>
<protein>
    <submittedName>
        <fullName evidence="4">ABC transporter substrate-binding protein</fullName>
    </submittedName>
</protein>
<dbReference type="InterPro" id="IPR018389">
    <property type="entry name" value="DctP_fam"/>
</dbReference>
<reference evidence="5" key="1">
    <citation type="submission" date="2020-01" db="EMBL/GenBank/DDBJ databases">
        <title>Sphingomonas sp. strain CSW-10.</title>
        <authorList>
            <person name="Chen W.-M."/>
        </authorList>
    </citation>
    <scope>NUCLEOTIDE SEQUENCE [LARGE SCALE GENOMIC DNA]</scope>
    <source>
        <strain evidence="5">CCP-1</strain>
    </source>
</reference>
<organism evidence="4 5">
    <name type="scientific">Paragemmobacter ruber</name>
    <dbReference type="NCBI Taxonomy" id="1985673"/>
    <lineage>
        <taxon>Bacteria</taxon>
        <taxon>Pseudomonadati</taxon>
        <taxon>Pseudomonadota</taxon>
        <taxon>Alphaproteobacteria</taxon>
        <taxon>Rhodobacterales</taxon>
        <taxon>Paracoccaceae</taxon>
        <taxon>Paragemmobacter</taxon>
    </lineage>
</organism>
<dbReference type="EMBL" id="JAAATW010000002">
    <property type="protein sequence ID" value="NBE08153.1"/>
    <property type="molecule type" value="Genomic_DNA"/>
</dbReference>
<dbReference type="InterPro" id="IPR026289">
    <property type="entry name" value="SBP_TakP-like"/>
</dbReference>
<dbReference type="PROSITE" id="PS51318">
    <property type="entry name" value="TAT"/>
    <property type="match status" value="1"/>
</dbReference>
<dbReference type="CDD" id="cd13604">
    <property type="entry name" value="PBP2_TRAP_ketoacid_lactate_like"/>
    <property type="match status" value="1"/>
</dbReference>
<comment type="caution">
    <text evidence="4">The sequence shown here is derived from an EMBL/GenBank/DDBJ whole genome shotgun (WGS) entry which is preliminary data.</text>
</comment>
<name>A0ABW9Y6J0_9RHOB</name>
<keyword evidence="3" id="KW-0574">Periplasm</keyword>
<proteinExistence type="predicted"/>
<dbReference type="RefSeq" id="WP_161767138.1">
    <property type="nucleotide sequence ID" value="NZ_JAAATW010000002.1"/>
</dbReference>
<sequence length="371" mass="40140">MKRRDFLTKSVLGGGAAVAATTLAAPAIAQSVIEWRMVHSWPKGLPGVGVGAERLARRIEAMSGGRMKINVFAAGELVPALGCMDAVMDGTAEMGHDASFYHVGKHPMLAAFFAVPFGMTGDEQAAWLLHSGGQQLWDELNSQFGIISMPAGQTSAQSFGWFKKEINTPEDFQGLKIRMPGLGGEMVKKLGATPVLLPGGEIFAALQSGAVDAAEFIGPVNDLPMGFHQVAKISYGPGVQEPGGTVQAMFNTAKFQELPTDLQEIIRAACHAGHEDMKVEYDLQSGRAMETLRVEHGVEFRRLERPVLEALGKAAGEVIQESYDAGDDLTRRIWDSYLASRADTMRFLRFNEQAFLNARTLDFPFPGPQAT</sequence>
<evidence type="ECO:0000256" key="3">
    <source>
        <dbReference type="ARBA" id="ARBA00022764"/>
    </source>
</evidence>
<dbReference type="NCBIfam" id="NF037995">
    <property type="entry name" value="TRAP_S1"/>
    <property type="match status" value="1"/>
</dbReference>
<dbReference type="Gene3D" id="3.40.190.10">
    <property type="entry name" value="Periplasmic binding protein-like II"/>
    <property type="match status" value="1"/>
</dbReference>
<keyword evidence="5" id="KW-1185">Reference proteome</keyword>
<evidence type="ECO:0000313" key="4">
    <source>
        <dbReference type="EMBL" id="NBE08153.1"/>
    </source>
</evidence>
<dbReference type="Proteomes" id="UP001517376">
    <property type="component" value="Unassembled WGS sequence"/>
</dbReference>
<dbReference type="PANTHER" id="PTHR33376:SF5">
    <property type="entry name" value="EXTRACYTOPLASMIC SOLUTE RECEPTOR PROTEIN"/>
    <property type="match status" value="1"/>
</dbReference>
<dbReference type="InterPro" id="IPR006311">
    <property type="entry name" value="TAT_signal"/>
</dbReference>
<evidence type="ECO:0000313" key="5">
    <source>
        <dbReference type="Proteomes" id="UP001517376"/>
    </source>
</evidence>
<gene>
    <name evidence="4" type="ORF">GU920_11450</name>
</gene>
<accession>A0ABW9Y6J0</accession>
<dbReference type="PANTHER" id="PTHR33376">
    <property type="match status" value="1"/>
</dbReference>
<dbReference type="Pfam" id="PF03480">
    <property type="entry name" value="DctP"/>
    <property type="match status" value="1"/>
</dbReference>
<evidence type="ECO:0000256" key="1">
    <source>
        <dbReference type="ARBA" id="ARBA00004418"/>
    </source>
</evidence>
<keyword evidence="2" id="KW-0732">Signal</keyword>
<comment type="subcellular location">
    <subcellularLocation>
        <location evidence="1">Periplasm</location>
    </subcellularLocation>
</comment>